<evidence type="ECO:0000256" key="1">
    <source>
        <dbReference type="SAM" id="SignalP"/>
    </source>
</evidence>
<dbReference type="InterPro" id="IPR029058">
    <property type="entry name" value="AB_hydrolase_fold"/>
</dbReference>
<keyword evidence="1" id="KW-0732">Signal</keyword>
<sequence length="335" mass="36835">MLHHLTRFGQCARGVLACGLVLLGCASPASAQAPRKPGDYPLTADSLPQPGVPKGRLEGPFEFKSRAIPGTVRRYWVYVPAQYTGAQPAHVLVFQDGQRATNPEGSLRVPQVLENLIHKGEIPVTIGVFVTPGNKSEAYPDNLGMRNPDHRAEEYDALSDRYARFVIDELLPEVGQRYKLSTDPTERAIGGTSSGAIAAFTVAWLRPDAFRNVISMIGSYTSIGYRPATAEAPIQPMQPGGDLYPTLIRKGPIKPLRIFLQDGSNDLDNEHGNWFLANQQMLAALNYANSNADKLKTPGPRYEVLHVWGDGAHSDQHGGMLLPDILRWLWPVPRR</sequence>
<dbReference type="PANTHER" id="PTHR48098:SF3">
    <property type="entry name" value="IRON(III) ENTEROBACTIN ESTERASE"/>
    <property type="match status" value="1"/>
</dbReference>
<protein>
    <submittedName>
        <fullName evidence="2">Alpha/beta hydrolase-fold protein</fullName>
    </submittedName>
</protein>
<dbReference type="InterPro" id="IPR050583">
    <property type="entry name" value="Mycobacterial_A85_antigen"/>
</dbReference>
<dbReference type="RefSeq" id="WP_347705324.1">
    <property type="nucleotide sequence ID" value="NZ_JBDPZD010000003.1"/>
</dbReference>
<evidence type="ECO:0000313" key="2">
    <source>
        <dbReference type="EMBL" id="MEO3692509.1"/>
    </source>
</evidence>
<comment type="caution">
    <text evidence="2">The sequence shown here is derived from an EMBL/GenBank/DDBJ whole genome shotgun (WGS) entry which is preliminary data.</text>
</comment>
<name>A0ABV0G455_9BURK</name>
<gene>
    <name evidence="2" type="ORF">ABDJ85_13600</name>
</gene>
<dbReference type="Proteomes" id="UP001495147">
    <property type="component" value="Unassembled WGS sequence"/>
</dbReference>
<evidence type="ECO:0000313" key="3">
    <source>
        <dbReference type="Proteomes" id="UP001495147"/>
    </source>
</evidence>
<feature type="chain" id="PRO_5046435352" evidence="1">
    <location>
        <begin position="32"/>
        <end position="335"/>
    </location>
</feature>
<accession>A0ABV0G455</accession>
<feature type="signal peptide" evidence="1">
    <location>
        <begin position="1"/>
        <end position="31"/>
    </location>
</feature>
<dbReference type="Gene3D" id="3.40.50.1820">
    <property type="entry name" value="alpha/beta hydrolase"/>
    <property type="match status" value="1"/>
</dbReference>
<keyword evidence="3" id="KW-1185">Reference proteome</keyword>
<dbReference type="Pfam" id="PF00756">
    <property type="entry name" value="Esterase"/>
    <property type="match status" value="1"/>
</dbReference>
<organism evidence="2 3">
    <name type="scientific">Roseateles paludis</name>
    <dbReference type="NCBI Taxonomy" id="3145238"/>
    <lineage>
        <taxon>Bacteria</taxon>
        <taxon>Pseudomonadati</taxon>
        <taxon>Pseudomonadota</taxon>
        <taxon>Betaproteobacteria</taxon>
        <taxon>Burkholderiales</taxon>
        <taxon>Sphaerotilaceae</taxon>
        <taxon>Roseateles</taxon>
    </lineage>
</organism>
<dbReference type="InterPro" id="IPR000801">
    <property type="entry name" value="Esterase-like"/>
</dbReference>
<dbReference type="SUPFAM" id="SSF53474">
    <property type="entry name" value="alpha/beta-Hydrolases"/>
    <property type="match status" value="1"/>
</dbReference>
<dbReference type="EMBL" id="JBDPZD010000003">
    <property type="protein sequence ID" value="MEO3692509.1"/>
    <property type="molecule type" value="Genomic_DNA"/>
</dbReference>
<dbReference type="GO" id="GO:0016787">
    <property type="term" value="F:hydrolase activity"/>
    <property type="evidence" value="ECO:0007669"/>
    <property type="project" value="UniProtKB-KW"/>
</dbReference>
<reference evidence="2 3" key="1">
    <citation type="submission" date="2024-05" db="EMBL/GenBank/DDBJ databases">
        <title>Roseateles sp. DJS-2-20 16S ribosomal RNA gene Genome sequencing and assembly.</title>
        <authorList>
            <person name="Woo H."/>
        </authorList>
    </citation>
    <scope>NUCLEOTIDE SEQUENCE [LARGE SCALE GENOMIC DNA]</scope>
    <source>
        <strain evidence="2 3">DJS-2-20</strain>
    </source>
</reference>
<keyword evidence="2" id="KW-0378">Hydrolase</keyword>
<dbReference type="PANTHER" id="PTHR48098">
    <property type="entry name" value="ENTEROCHELIN ESTERASE-RELATED"/>
    <property type="match status" value="1"/>
</dbReference>
<dbReference type="PROSITE" id="PS51257">
    <property type="entry name" value="PROKAR_LIPOPROTEIN"/>
    <property type="match status" value="1"/>
</dbReference>
<proteinExistence type="predicted"/>